<dbReference type="Proteomes" id="UP000692954">
    <property type="component" value="Unassembled WGS sequence"/>
</dbReference>
<protein>
    <recommendedName>
        <fullName evidence="4">Transmembrane protein</fullName>
    </recommendedName>
</protein>
<feature type="transmembrane region" description="Helical" evidence="1">
    <location>
        <begin position="60"/>
        <end position="78"/>
    </location>
</feature>
<evidence type="ECO:0008006" key="4">
    <source>
        <dbReference type="Google" id="ProtNLM"/>
    </source>
</evidence>
<evidence type="ECO:0000313" key="2">
    <source>
        <dbReference type="EMBL" id="CAD8083770.1"/>
    </source>
</evidence>
<dbReference type="OrthoDB" id="304898at2759"/>
<name>A0A8S1MUD9_9CILI</name>
<evidence type="ECO:0000256" key="1">
    <source>
        <dbReference type="SAM" id="Phobius"/>
    </source>
</evidence>
<proteinExistence type="predicted"/>
<dbReference type="AlphaFoldDB" id="A0A8S1MUD9"/>
<reference evidence="2" key="1">
    <citation type="submission" date="2021-01" db="EMBL/GenBank/DDBJ databases">
        <authorList>
            <consortium name="Genoscope - CEA"/>
            <person name="William W."/>
        </authorList>
    </citation>
    <scope>NUCLEOTIDE SEQUENCE</scope>
</reference>
<dbReference type="EMBL" id="CAJJDN010000045">
    <property type="protein sequence ID" value="CAD8083770.1"/>
    <property type="molecule type" value="Genomic_DNA"/>
</dbReference>
<feature type="transmembrane region" description="Helical" evidence="1">
    <location>
        <begin position="90"/>
        <end position="108"/>
    </location>
</feature>
<organism evidence="2 3">
    <name type="scientific">Paramecium sonneborni</name>
    <dbReference type="NCBI Taxonomy" id="65129"/>
    <lineage>
        <taxon>Eukaryota</taxon>
        <taxon>Sar</taxon>
        <taxon>Alveolata</taxon>
        <taxon>Ciliophora</taxon>
        <taxon>Intramacronucleata</taxon>
        <taxon>Oligohymenophorea</taxon>
        <taxon>Peniculida</taxon>
        <taxon>Parameciidae</taxon>
        <taxon>Paramecium</taxon>
    </lineage>
</organism>
<gene>
    <name evidence="2" type="ORF">PSON_ATCC_30995.1.T0450257</name>
</gene>
<feature type="transmembrane region" description="Helical" evidence="1">
    <location>
        <begin position="36"/>
        <end position="54"/>
    </location>
</feature>
<sequence>MLNLPFDKWSLKFYDPEFESQYEDHLNKIRLISFKVLNLTISIAAFICLLTFVIQQQSLLLIILMTLTLFGCVFLLIISRKILPYLKSIFSFYYVWALTTNMFIAYAGFEIPNFIFGFNTCSLAIGTMQYSDNKLKVAFTITTPFILMGVFNVYQADTLAFVFQTISCTTFIGIWGYMNEYTSRLAFSLNLISNKQKYIYSLLFRDLINEFVNDALFALGLDKRTRQFILEFQNNKFVELMKIKETEQIKTFLRSTFVMIKSSESQNKLRDKNSTKLLNLEEVFFQKIKSFEKSTNYKEQQEDIFEIYQHDSLSDQTKKMRLQIRFLNFGKPIIIAIIKSEQVPNLIHKYESQIKEYQKIIINMSNKIVKQQSMLYEEMKKIKFQNLIEQQQLISLQCLNLSIINYIRNYILLFQKNKIAEMKFNLQNCKFHNYIAIINQYFQTLSAYHSIKFTLQNFIDQNCSFKININYLTQILINIFDEVIKITIRDNLINLRIIEEFQQDRSTKKYMKQGIEQNNNTAGQLKLIQFKFVFTSNEYLNLKNLAFIQRLNNNDQQFNNFEEGSIISEITCFLLENIGPNNNIQINQFQNPQINLIQNTIKFLIYSDQSQLEPSYYKVREKALFE</sequence>
<evidence type="ECO:0000313" key="3">
    <source>
        <dbReference type="Proteomes" id="UP000692954"/>
    </source>
</evidence>
<feature type="transmembrane region" description="Helical" evidence="1">
    <location>
        <begin position="160"/>
        <end position="178"/>
    </location>
</feature>
<keyword evidence="3" id="KW-1185">Reference proteome</keyword>
<keyword evidence="1" id="KW-0472">Membrane</keyword>
<feature type="transmembrane region" description="Helical" evidence="1">
    <location>
        <begin position="137"/>
        <end position="154"/>
    </location>
</feature>
<keyword evidence="1" id="KW-0812">Transmembrane</keyword>
<accession>A0A8S1MUD9</accession>
<keyword evidence="1" id="KW-1133">Transmembrane helix</keyword>
<comment type="caution">
    <text evidence="2">The sequence shown here is derived from an EMBL/GenBank/DDBJ whole genome shotgun (WGS) entry which is preliminary data.</text>
</comment>